<evidence type="ECO:0000313" key="1">
    <source>
        <dbReference type="EMBL" id="BDS05150.1"/>
    </source>
</evidence>
<organism evidence="1">
    <name type="scientific">Oceaniferula spumae</name>
    <dbReference type="NCBI Taxonomy" id="2979115"/>
    <lineage>
        <taxon>Bacteria</taxon>
        <taxon>Pseudomonadati</taxon>
        <taxon>Verrucomicrobiota</taxon>
        <taxon>Verrucomicrobiia</taxon>
        <taxon>Verrucomicrobiales</taxon>
        <taxon>Verrucomicrobiaceae</taxon>
        <taxon>Oceaniferula</taxon>
    </lineage>
</organism>
<sequence length="290" mass="33313">MTGMSVIKWFKPKAVVVVSSLLTAGTILFPHQLHAQLPSMSEPPWTGFFSGYQQRDYEFGINNEGVMELYLMTKKKERVGHTRTIKIYPQVLIENDQGKRFYRSLNEDEGFATEIKPSLEHKEVKFTGETKGGVKLEINVKYDRSEIILDGKVLDKGDIKDPKVYFSYKVKVPAMYTSTYKDEDKAKSRMRKDKVRFIRAKDGKRVTLKSYEEVDVLAEENAKDGVRELEVDMDGQEGKKLIFGSLDEKSTLIFTNRPADKKGKLWEGYEVLWLREMGDASAKPFVIEVK</sequence>
<name>A0AAT9FGQ8_9BACT</name>
<evidence type="ECO:0008006" key="2">
    <source>
        <dbReference type="Google" id="ProtNLM"/>
    </source>
</evidence>
<dbReference type="KEGG" id="osu:NT6N_01900"/>
<gene>
    <name evidence="1" type="ORF">NT6N_01900</name>
</gene>
<proteinExistence type="predicted"/>
<accession>A0AAT9FGQ8</accession>
<reference evidence="1" key="1">
    <citation type="submission" date="2024-07" db="EMBL/GenBank/DDBJ databases">
        <title>Complete genome sequence of Verrucomicrobiaceae bacterium NT6N.</title>
        <authorList>
            <person name="Huang C."/>
            <person name="Takami H."/>
            <person name="Hamasaki K."/>
        </authorList>
    </citation>
    <scope>NUCLEOTIDE SEQUENCE</scope>
    <source>
        <strain evidence="1">NT6N</strain>
    </source>
</reference>
<dbReference type="EMBL" id="AP026866">
    <property type="protein sequence ID" value="BDS05150.1"/>
    <property type="molecule type" value="Genomic_DNA"/>
</dbReference>
<dbReference type="AlphaFoldDB" id="A0AAT9FGQ8"/>
<protein>
    <recommendedName>
        <fullName evidence="2">DUF3108 domain-containing protein</fullName>
    </recommendedName>
</protein>